<accession>A0A0D1ZZG4</accession>
<sequence length="458" mass="51495">MDFEVSYDLETADQFWDELEDIVSSSCSTHEAIDNSLRSYLAFTTKFRSEFLQDEYDIAKCSYKLLDSPIFTAHTEYVRRQCVYALLQEDEPAALHLLAAILLCDGRANEETLFMLQQEGAFPRLVELVTEYNGREGEEQLHRMLLDIMYEMSRIQRLTWEDLSAVNDGFVISLFAITESLSSDASDPYHYPVIRVLLVLNEQYMVLSASATADMPPITNRVLKALSVYSSRYKTFGENLILLLNRESETSLQLLILKLLYLVFNTKSTAEYFYTNDLHVLTDVILRNLLDLPAENEAMQALRHTYLRVLHPLLANSQLSKAGMSYKPREILTVLRILEGNTGNSLHFAPSDPTTVRLVQRCRSVPWLQEAYEKMVGNGEMSPLPDDENERGSPASRRGVDPARKEGDGAKEVANKLLGMTLSQGGDSALSVAAVAEHMEKPGVITPSKGYGNGPARP</sequence>
<dbReference type="STRING" id="253628.A0A0D1ZZG4"/>
<dbReference type="AlphaFoldDB" id="A0A0D1ZZG4"/>
<feature type="region of interest" description="Disordered" evidence="1">
    <location>
        <begin position="377"/>
        <end position="411"/>
    </location>
</feature>
<dbReference type="InParanoid" id="A0A0D1ZZG4"/>
<dbReference type="Pfam" id="PF09431">
    <property type="entry name" value="SPIN90_LRD"/>
    <property type="match status" value="1"/>
</dbReference>
<evidence type="ECO:0000259" key="2">
    <source>
        <dbReference type="Pfam" id="PF09431"/>
    </source>
</evidence>
<dbReference type="InterPro" id="IPR018556">
    <property type="entry name" value="SPIN90/Ldb17_LRD"/>
</dbReference>
<dbReference type="PANTHER" id="PTHR13357">
    <property type="entry name" value="SH3 ADAPTER PROTEIN SPIN90 NCK INTERACTING PROTEIN WITH SH3 DOMAIN"/>
    <property type="match status" value="1"/>
</dbReference>
<dbReference type="GO" id="GO:0051666">
    <property type="term" value="P:actin cortical patch localization"/>
    <property type="evidence" value="ECO:0007669"/>
    <property type="project" value="TreeGrafter"/>
</dbReference>
<protein>
    <recommendedName>
        <fullName evidence="2">SPIN90/Ldb17 leucine-rich domain-containing protein</fullName>
    </recommendedName>
</protein>
<proteinExistence type="predicted"/>
<dbReference type="GO" id="GO:0030479">
    <property type="term" value="C:actin cortical patch"/>
    <property type="evidence" value="ECO:0007669"/>
    <property type="project" value="TreeGrafter"/>
</dbReference>
<feature type="domain" description="SPIN90/Ldb17 leucine-rich" evidence="2">
    <location>
        <begin position="187"/>
        <end position="330"/>
    </location>
</feature>
<dbReference type="InterPro" id="IPR030125">
    <property type="entry name" value="SPIN90/Ldb17"/>
</dbReference>
<reference evidence="3 4" key="1">
    <citation type="submission" date="2015-01" db="EMBL/GenBank/DDBJ databases">
        <title>The Genome Sequence of Ochroconis gallopava CBS43764.</title>
        <authorList>
            <consortium name="The Broad Institute Genomics Platform"/>
            <person name="Cuomo C."/>
            <person name="de Hoog S."/>
            <person name="Gorbushina A."/>
            <person name="Stielow B."/>
            <person name="Teixiera M."/>
            <person name="Abouelleil A."/>
            <person name="Chapman S.B."/>
            <person name="Priest M."/>
            <person name="Young S.K."/>
            <person name="Wortman J."/>
            <person name="Nusbaum C."/>
            <person name="Birren B."/>
        </authorList>
    </citation>
    <scope>NUCLEOTIDE SEQUENCE [LARGE SCALE GENOMIC DNA]</scope>
    <source>
        <strain evidence="3 4">CBS 43764</strain>
    </source>
</reference>
<keyword evidence="4" id="KW-1185">Reference proteome</keyword>
<organism evidence="3 4">
    <name type="scientific">Verruconis gallopava</name>
    <dbReference type="NCBI Taxonomy" id="253628"/>
    <lineage>
        <taxon>Eukaryota</taxon>
        <taxon>Fungi</taxon>
        <taxon>Dikarya</taxon>
        <taxon>Ascomycota</taxon>
        <taxon>Pezizomycotina</taxon>
        <taxon>Dothideomycetes</taxon>
        <taxon>Pleosporomycetidae</taxon>
        <taxon>Venturiales</taxon>
        <taxon>Sympoventuriaceae</taxon>
        <taxon>Verruconis</taxon>
    </lineage>
</organism>
<feature type="compositionally biased region" description="Basic and acidic residues" evidence="1">
    <location>
        <begin position="398"/>
        <end position="411"/>
    </location>
</feature>
<dbReference type="GO" id="GO:0000147">
    <property type="term" value="P:actin cortical patch assembly"/>
    <property type="evidence" value="ECO:0007669"/>
    <property type="project" value="TreeGrafter"/>
</dbReference>
<dbReference type="Proteomes" id="UP000053259">
    <property type="component" value="Unassembled WGS sequence"/>
</dbReference>
<dbReference type="GO" id="GO:0006897">
    <property type="term" value="P:endocytosis"/>
    <property type="evidence" value="ECO:0007669"/>
    <property type="project" value="TreeGrafter"/>
</dbReference>
<evidence type="ECO:0000256" key="1">
    <source>
        <dbReference type="SAM" id="MobiDB-lite"/>
    </source>
</evidence>
<dbReference type="OrthoDB" id="445362at2759"/>
<dbReference type="GO" id="GO:0071933">
    <property type="term" value="F:Arp2/3 complex binding"/>
    <property type="evidence" value="ECO:0007669"/>
    <property type="project" value="TreeGrafter"/>
</dbReference>
<dbReference type="PANTHER" id="PTHR13357:SF1">
    <property type="entry name" value="NCK-INTERACTING PROTEIN WITH SH3 DOMAIN"/>
    <property type="match status" value="1"/>
</dbReference>
<dbReference type="GeneID" id="27316470"/>
<gene>
    <name evidence="3" type="ORF">PV09_08497</name>
</gene>
<dbReference type="VEuPathDB" id="FungiDB:PV09_08497"/>
<name>A0A0D1ZZG4_9PEZI</name>
<evidence type="ECO:0000313" key="3">
    <source>
        <dbReference type="EMBL" id="KIV99827.1"/>
    </source>
</evidence>
<dbReference type="EMBL" id="KN847570">
    <property type="protein sequence ID" value="KIV99827.1"/>
    <property type="molecule type" value="Genomic_DNA"/>
</dbReference>
<evidence type="ECO:0000313" key="4">
    <source>
        <dbReference type="Proteomes" id="UP000053259"/>
    </source>
</evidence>
<dbReference type="HOGENOM" id="CLU_017272_0_1_1"/>
<dbReference type="FunCoup" id="A0A0D1ZZG4">
    <property type="interactions" value="8"/>
</dbReference>
<dbReference type="RefSeq" id="XP_016209697.1">
    <property type="nucleotide sequence ID" value="XM_016362412.1"/>
</dbReference>